<gene>
    <name evidence="2" type="ORF">F4557_000325</name>
    <name evidence="1" type="ORF">GCM10009546_03060</name>
</gene>
<dbReference type="Proteomes" id="UP000549343">
    <property type="component" value="Unassembled WGS sequence"/>
</dbReference>
<evidence type="ECO:0000313" key="4">
    <source>
        <dbReference type="Proteomes" id="UP001501427"/>
    </source>
</evidence>
<dbReference type="InterPro" id="IPR006764">
    <property type="entry name" value="SAM_dep_MeTrfase_SAV2177_type"/>
</dbReference>
<dbReference type="AlphaFoldDB" id="A0A7W7MVL1"/>
<keyword evidence="1" id="KW-0489">Methyltransferase</keyword>
<organism evidence="2 3">
    <name type="scientific">Actinomadura livida</name>
    <dbReference type="NCBI Taxonomy" id="79909"/>
    <lineage>
        <taxon>Bacteria</taxon>
        <taxon>Bacillati</taxon>
        <taxon>Actinomycetota</taxon>
        <taxon>Actinomycetes</taxon>
        <taxon>Streptosporangiales</taxon>
        <taxon>Thermomonosporaceae</taxon>
        <taxon>Actinomadura</taxon>
    </lineage>
</organism>
<dbReference type="Gene3D" id="3.40.50.150">
    <property type="entry name" value="Vaccinia Virus protein VP39"/>
    <property type="match status" value="1"/>
</dbReference>
<evidence type="ECO:0000313" key="3">
    <source>
        <dbReference type="Proteomes" id="UP000549343"/>
    </source>
</evidence>
<sequence>MTEGGANSSSNPYLPTAPEFDWAAATRDLGNIGTAMPSMARLWNFWAGGKDNFLADQSFGQHVEAIYPRIVDMAYSRLRFRARVVRTLVGEHGIGQLLVVGTDLPLRDEVHDVAQQVDPTVRVLYADSDALVMSHARARLNSAWWDGSKHVEAGLEDPDALMEGVAQTLDLAEPVGVLLVNSLDGLDDAAAARGLDVLHAALPRGSCIAICHLTGATACGLAALGAARGVRISGSPHARVPADVRAWFAGLDLIEPGVVSAPRWRPEASPWPRSGPVDLWCGVGSVPGARPRRGTR</sequence>
<dbReference type="PIRSF" id="PIRSF017393">
    <property type="entry name" value="MTase_SAV2177"/>
    <property type="match status" value="1"/>
</dbReference>
<proteinExistence type="predicted"/>
<evidence type="ECO:0000313" key="1">
    <source>
        <dbReference type="EMBL" id="GAA0544383.1"/>
    </source>
</evidence>
<dbReference type="InterPro" id="IPR029063">
    <property type="entry name" value="SAM-dependent_MTases_sf"/>
</dbReference>
<dbReference type="EMBL" id="BAAAHD010000001">
    <property type="protein sequence ID" value="GAA0544383.1"/>
    <property type="molecule type" value="Genomic_DNA"/>
</dbReference>
<dbReference type="Pfam" id="PF04672">
    <property type="entry name" value="Methyltransf_19"/>
    <property type="match status" value="1"/>
</dbReference>
<comment type="caution">
    <text evidence="2">The sequence shown here is derived from an EMBL/GenBank/DDBJ whole genome shotgun (WGS) entry which is preliminary data.</text>
</comment>
<keyword evidence="4" id="KW-1185">Reference proteome</keyword>
<dbReference type="Proteomes" id="UP001501427">
    <property type="component" value="Unassembled WGS sequence"/>
</dbReference>
<reference evidence="2 3" key="2">
    <citation type="submission" date="2020-08" db="EMBL/GenBank/DDBJ databases">
        <title>Sequencing the genomes of 1000 actinobacteria strains.</title>
        <authorList>
            <person name="Klenk H.-P."/>
        </authorList>
    </citation>
    <scope>NUCLEOTIDE SEQUENCE [LARGE SCALE GENOMIC DNA]</scope>
    <source>
        <strain evidence="2 3">DSM 44772</strain>
    </source>
</reference>
<dbReference type="GO" id="GO:0032259">
    <property type="term" value="P:methylation"/>
    <property type="evidence" value="ECO:0007669"/>
    <property type="project" value="UniProtKB-KW"/>
</dbReference>
<reference evidence="1 4" key="1">
    <citation type="journal article" date="2019" name="Int. J. Syst. Evol. Microbiol.">
        <title>The Global Catalogue of Microorganisms (GCM) 10K type strain sequencing project: providing services to taxonomists for standard genome sequencing and annotation.</title>
        <authorList>
            <consortium name="The Broad Institute Genomics Platform"/>
            <consortium name="The Broad Institute Genome Sequencing Center for Infectious Disease"/>
            <person name="Wu L."/>
            <person name="Ma J."/>
        </authorList>
    </citation>
    <scope>NUCLEOTIDE SEQUENCE [LARGE SCALE GENOMIC DNA]</scope>
    <source>
        <strain evidence="1 4">JCM 10667</strain>
    </source>
</reference>
<name>A0A7W7MVL1_9ACTN</name>
<reference evidence="1" key="3">
    <citation type="submission" date="2023-12" db="EMBL/GenBank/DDBJ databases">
        <authorList>
            <person name="Sun Q."/>
            <person name="Inoue M."/>
        </authorList>
    </citation>
    <scope>NUCLEOTIDE SEQUENCE</scope>
    <source>
        <strain evidence="1">JCM 10667</strain>
    </source>
</reference>
<dbReference type="GO" id="GO:0008168">
    <property type="term" value="F:methyltransferase activity"/>
    <property type="evidence" value="ECO:0007669"/>
    <property type="project" value="UniProtKB-KW"/>
</dbReference>
<dbReference type="SUPFAM" id="SSF53335">
    <property type="entry name" value="S-adenosyl-L-methionine-dependent methyltransferases"/>
    <property type="match status" value="1"/>
</dbReference>
<keyword evidence="1" id="KW-0808">Transferase</keyword>
<evidence type="ECO:0000313" key="2">
    <source>
        <dbReference type="EMBL" id="MBB4771907.1"/>
    </source>
</evidence>
<protein>
    <submittedName>
        <fullName evidence="1">SAM-dependent methyltransferase</fullName>
    </submittedName>
</protein>
<dbReference type="RefSeq" id="WP_184878810.1">
    <property type="nucleotide sequence ID" value="NZ_BAAAHD010000001.1"/>
</dbReference>
<dbReference type="EMBL" id="JACHMV010000001">
    <property type="protein sequence ID" value="MBB4771907.1"/>
    <property type="molecule type" value="Genomic_DNA"/>
</dbReference>
<accession>A0A7W7MVL1</accession>